<dbReference type="Gene3D" id="3.90.180.10">
    <property type="entry name" value="Medium-chain alcohol dehydrogenases, catalytic domain"/>
    <property type="match status" value="1"/>
</dbReference>
<reference evidence="2" key="1">
    <citation type="submission" date="2019-12" db="EMBL/GenBank/DDBJ databases">
        <title>Novel species isolated from a subtropical stream in China.</title>
        <authorList>
            <person name="Lu H."/>
        </authorList>
    </citation>
    <scope>NUCLEOTIDE SEQUENCE [LARGE SCALE GENOMIC DNA]</scope>
    <source>
        <strain evidence="2">FT81W</strain>
    </source>
</reference>
<dbReference type="SMART" id="SM00829">
    <property type="entry name" value="PKS_ER"/>
    <property type="match status" value="1"/>
</dbReference>
<evidence type="ECO:0000313" key="2">
    <source>
        <dbReference type="EMBL" id="MYM96621.1"/>
    </source>
</evidence>
<gene>
    <name evidence="2" type="ORF">GTP90_22445</name>
</gene>
<accession>A0A845GRH8</accession>
<dbReference type="EMBL" id="WWCX01000049">
    <property type="protein sequence ID" value="MYM96621.1"/>
    <property type="molecule type" value="Genomic_DNA"/>
</dbReference>
<dbReference type="CDD" id="cd05289">
    <property type="entry name" value="MDR_like_2"/>
    <property type="match status" value="1"/>
</dbReference>
<dbReference type="Gene3D" id="3.40.50.720">
    <property type="entry name" value="NAD(P)-binding Rossmann-like Domain"/>
    <property type="match status" value="1"/>
</dbReference>
<dbReference type="Pfam" id="PF08240">
    <property type="entry name" value="ADH_N"/>
    <property type="match status" value="1"/>
</dbReference>
<dbReference type="PANTHER" id="PTHR11695">
    <property type="entry name" value="ALCOHOL DEHYDROGENASE RELATED"/>
    <property type="match status" value="1"/>
</dbReference>
<dbReference type="AlphaFoldDB" id="A0A845GRH8"/>
<comment type="caution">
    <text evidence="2">The sequence shown here is derived from an EMBL/GenBank/DDBJ whole genome shotgun (WGS) entry which is preliminary data.</text>
</comment>
<dbReference type="RefSeq" id="WP_161085627.1">
    <property type="nucleotide sequence ID" value="NZ_WWCX01000049.1"/>
</dbReference>
<dbReference type="InterPro" id="IPR050700">
    <property type="entry name" value="YIM1/Zinc_Alcohol_DH_Fams"/>
</dbReference>
<dbReference type="SUPFAM" id="SSF50129">
    <property type="entry name" value="GroES-like"/>
    <property type="match status" value="1"/>
</dbReference>
<protein>
    <submittedName>
        <fullName evidence="2">Zinc-binding dehydrogenase</fullName>
    </submittedName>
</protein>
<proteinExistence type="predicted"/>
<feature type="domain" description="Enoyl reductase (ER)" evidence="1">
    <location>
        <begin position="10"/>
        <end position="330"/>
    </location>
</feature>
<dbReference type="Pfam" id="PF13602">
    <property type="entry name" value="ADH_zinc_N_2"/>
    <property type="match status" value="1"/>
</dbReference>
<evidence type="ECO:0000259" key="1">
    <source>
        <dbReference type="SMART" id="SM00829"/>
    </source>
</evidence>
<dbReference type="InterPro" id="IPR013154">
    <property type="entry name" value="ADH-like_N"/>
</dbReference>
<dbReference type="InterPro" id="IPR020843">
    <property type="entry name" value="ER"/>
</dbReference>
<dbReference type="Proteomes" id="UP000447355">
    <property type="component" value="Unassembled WGS sequence"/>
</dbReference>
<dbReference type="PANTHER" id="PTHR11695:SF294">
    <property type="entry name" value="RETICULON-4-INTERACTING PROTEIN 1, MITOCHONDRIAL"/>
    <property type="match status" value="1"/>
</dbReference>
<evidence type="ECO:0000313" key="3">
    <source>
        <dbReference type="Proteomes" id="UP000447355"/>
    </source>
</evidence>
<organism evidence="2 3">
    <name type="scientific">Duganella vulcania</name>
    <dbReference type="NCBI Taxonomy" id="2692166"/>
    <lineage>
        <taxon>Bacteria</taxon>
        <taxon>Pseudomonadati</taxon>
        <taxon>Pseudomonadota</taxon>
        <taxon>Betaproteobacteria</taxon>
        <taxon>Burkholderiales</taxon>
        <taxon>Oxalobacteraceae</taxon>
        <taxon>Telluria group</taxon>
        <taxon>Duganella</taxon>
    </lineage>
</organism>
<sequence length="335" mass="35763">MKALILKQYGKPGVVEFADIPRPAIKPDEILVQVHAAGLNPIDYMIPKGDFKPILKFQLPATLGSDVAGIVVEAGSRVQRFKVGDEVYASVFDLGIGTLAEYAAVPEHAAALKPANLSFVQAASVPMVGLTSWQALKERLRLRPGQKVFIPAGSGGIGTFAIQLAKQIGATVGTTTSGGNVELVRGLGADEVVDYTKQEAGQVLKGYDAVLGTTRGDGLEKAIGILKPASAVVSLIGPPDAAFARARGMNFLMRFVFGLLSRKIIRLTARHRATYSFLFMRPDGKQLGEITQLIEAGRIRPVIDKVFPFTQAKDGLAYLEKGRAKGKVVVQLVDA</sequence>
<dbReference type="GO" id="GO:0016491">
    <property type="term" value="F:oxidoreductase activity"/>
    <property type="evidence" value="ECO:0007669"/>
    <property type="project" value="InterPro"/>
</dbReference>
<name>A0A845GRH8_9BURK</name>
<dbReference type="SUPFAM" id="SSF51735">
    <property type="entry name" value="NAD(P)-binding Rossmann-fold domains"/>
    <property type="match status" value="1"/>
</dbReference>
<dbReference type="InterPro" id="IPR011032">
    <property type="entry name" value="GroES-like_sf"/>
</dbReference>
<dbReference type="InterPro" id="IPR036291">
    <property type="entry name" value="NAD(P)-bd_dom_sf"/>
</dbReference>